<keyword evidence="1" id="KW-0677">Repeat</keyword>
<dbReference type="PROSITE" id="PS00018">
    <property type="entry name" value="EF_HAND_1"/>
    <property type="match status" value="3"/>
</dbReference>
<accession>A0A9W7GRT6</accession>
<dbReference type="Proteomes" id="UP001165065">
    <property type="component" value="Unassembled WGS sequence"/>
</dbReference>
<evidence type="ECO:0000313" key="6">
    <source>
        <dbReference type="EMBL" id="GMI48857.1"/>
    </source>
</evidence>
<evidence type="ECO:0000256" key="1">
    <source>
        <dbReference type="ARBA" id="ARBA00022737"/>
    </source>
</evidence>
<dbReference type="SUPFAM" id="SSF47473">
    <property type="entry name" value="EF-hand"/>
    <property type="match status" value="1"/>
</dbReference>
<feature type="region of interest" description="Disordered" evidence="4">
    <location>
        <begin position="162"/>
        <end position="183"/>
    </location>
</feature>
<name>A0A9W7GRT6_9STRA</name>
<evidence type="ECO:0000256" key="2">
    <source>
        <dbReference type="ARBA" id="ARBA00022837"/>
    </source>
</evidence>
<dbReference type="Gene3D" id="1.10.238.10">
    <property type="entry name" value="EF-hand"/>
    <property type="match status" value="2"/>
</dbReference>
<dbReference type="InterPro" id="IPR011992">
    <property type="entry name" value="EF-hand-dom_pair"/>
</dbReference>
<feature type="region of interest" description="Disordered" evidence="4">
    <location>
        <begin position="40"/>
        <end position="67"/>
    </location>
</feature>
<feature type="coiled-coil region" evidence="3">
    <location>
        <begin position="363"/>
        <end position="427"/>
    </location>
</feature>
<dbReference type="PANTHER" id="PTHR23050">
    <property type="entry name" value="CALCIUM BINDING PROTEIN"/>
    <property type="match status" value="1"/>
</dbReference>
<keyword evidence="3" id="KW-0175">Coiled coil</keyword>
<sequence length="582" mass="65953">MKSPSPTLRIGRESISPTASLTSNPVDFIFADSKPPYVKNGDKARSFGTSGRFPQSQPQQIHYPIPKYSNYSGVGGELYDMTGRSCDDGAFFAGQVAGGHPPLHHLHSTSPSRPTPPGDSPSATRWEGTASVSSSRRVSDARAEMRSSRYEGRRARWITETEEKKAEEERRNKEAMARKAREADMARLEDEMRHNHKKEGLMMMEKNAFTLDSPKAILYSMRRYCLSKPVHKFKDLFMQYDEDGNGTLDFEEIHHGIQRMGYDIDIDRATEVMKMIDLDGNECLDFAEFRCAILDERIAKDFEEHERRMYNDCKLQDEYRERCMQEPYSASVIGPACKAKPSKGHLYHFELLKEMKEGMRPMMTTKEMTVVDLEKKRLQLQEELAEEKRLETIAHGKKDSAQKKEFLENMDQKFKNLRQAFSKMDKDSSGALDSEEMKQVCFELNLPESWVGALIEDSDIDGDGEISYTEFVKALTHKSHVAAEEEVFPGDSSPESSVSEHHLFGDVAGNFNFREGPPVPAAMPKAGGWDTRTRQYKSKKPLLFNAHASHIDHGAVLEDGVTALCTRPLSYNVKATAPNFLK</sequence>
<organism evidence="6 7">
    <name type="scientific">Triparma columacea</name>
    <dbReference type="NCBI Taxonomy" id="722753"/>
    <lineage>
        <taxon>Eukaryota</taxon>
        <taxon>Sar</taxon>
        <taxon>Stramenopiles</taxon>
        <taxon>Ochrophyta</taxon>
        <taxon>Bolidophyceae</taxon>
        <taxon>Parmales</taxon>
        <taxon>Triparmaceae</taxon>
        <taxon>Triparma</taxon>
    </lineage>
</organism>
<dbReference type="OrthoDB" id="26525at2759"/>
<feature type="domain" description="EF-hand" evidence="5">
    <location>
        <begin position="412"/>
        <end position="447"/>
    </location>
</feature>
<feature type="domain" description="EF-hand" evidence="5">
    <location>
        <begin position="228"/>
        <end position="263"/>
    </location>
</feature>
<dbReference type="InterPro" id="IPR050145">
    <property type="entry name" value="Centrin_CML-like"/>
</dbReference>
<evidence type="ECO:0000256" key="3">
    <source>
        <dbReference type="SAM" id="Coils"/>
    </source>
</evidence>
<dbReference type="Pfam" id="PF13499">
    <property type="entry name" value="EF-hand_7"/>
    <property type="match status" value="2"/>
</dbReference>
<dbReference type="PROSITE" id="PS50222">
    <property type="entry name" value="EF_HAND_2"/>
    <property type="match status" value="4"/>
</dbReference>
<feature type="compositionally biased region" description="Polar residues" evidence="4">
    <location>
        <begin position="15"/>
        <end position="24"/>
    </location>
</feature>
<feature type="domain" description="EF-hand" evidence="5">
    <location>
        <begin position="453"/>
        <end position="481"/>
    </location>
</feature>
<keyword evidence="7" id="KW-1185">Reference proteome</keyword>
<keyword evidence="2" id="KW-0106">Calcium</keyword>
<feature type="region of interest" description="Disordered" evidence="4">
    <location>
        <begin position="101"/>
        <end position="146"/>
    </location>
</feature>
<comment type="caution">
    <text evidence="6">The sequence shown here is derived from an EMBL/GenBank/DDBJ whole genome shotgun (WGS) entry which is preliminary data.</text>
</comment>
<dbReference type="EMBL" id="BRYA01000439">
    <property type="protein sequence ID" value="GMI48857.1"/>
    <property type="molecule type" value="Genomic_DNA"/>
</dbReference>
<dbReference type="SMART" id="SM00054">
    <property type="entry name" value="EFh"/>
    <property type="match status" value="4"/>
</dbReference>
<reference evidence="7" key="1">
    <citation type="journal article" date="2023" name="Commun. Biol.">
        <title>Genome analysis of Parmales, the sister group of diatoms, reveals the evolutionary specialization of diatoms from phago-mixotrophs to photoautotrophs.</title>
        <authorList>
            <person name="Ban H."/>
            <person name="Sato S."/>
            <person name="Yoshikawa S."/>
            <person name="Yamada K."/>
            <person name="Nakamura Y."/>
            <person name="Ichinomiya M."/>
            <person name="Sato N."/>
            <person name="Blanc-Mathieu R."/>
            <person name="Endo H."/>
            <person name="Kuwata A."/>
            <person name="Ogata H."/>
        </authorList>
    </citation>
    <scope>NUCLEOTIDE SEQUENCE [LARGE SCALE GENOMIC DNA]</scope>
</reference>
<feature type="domain" description="EF-hand" evidence="5">
    <location>
        <begin position="264"/>
        <end position="299"/>
    </location>
</feature>
<dbReference type="CDD" id="cd00051">
    <property type="entry name" value="EFh"/>
    <property type="match status" value="2"/>
</dbReference>
<dbReference type="InterPro" id="IPR018247">
    <property type="entry name" value="EF_Hand_1_Ca_BS"/>
</dbReference>
<evidence type="ECO:0000259" key="5">
    <source>
        <dbReference type="PROSITE" id="PS50222"/>
    </source>
</evidence>
<protein>
    <recommendedName>
        <fullName evidence="5">EF-hand domain-containing protein</fullName>
    </recommendedName>
</protein>
<evidence type="ECO:0000256" key="4">
    <source>
        <dbReference type="SAM" id="MobiDB-lite"/>
    </source>
</evidence>
<dbReference type="InterPro" id="IPR002048">
    <property type="entry name" value="EF_hand_dom"/>
</dbReference>
<proteinExistence type="predicted"/>
<dbReference type="GO" id="GO:0005509">
    <property type="term" value="F:calcium ion binding"/>
    <property type="evidence" value="ECO:0007669"/>
    <property type="project" value="InterPro"/>
</dbReference>
<feature type="region of interest" description="Disordered" evidence="4">
    <location>
        <begin position="1"/>
        <end position="24"/>
    </location>
</feature>
<gene>
    <name evidence="6" type="ORF">TrCOL_g6000</name>
</gene>
<feature type="compositionally biased region" description="Polar residues" evidence="4">
    <location>
        <begin position="47"/>
        <end position="60"/>
    </location>
</feature>
<feature type="compositionally biased region" description="Basic and acidic residues" evidence="4">
    <location>
        <begin position="137"/>
        <end position="146"/>
    </location>
</feature>
<dbReference type="AlphaFoldDB" id="A0A9W7GRT6"/>
<evidence type="ECO:0000313" key="7">
    <source>
        <dbReference type="Proteomes" id="UP001165065"/>
    </source>
</evidence>